<keyword evidence="3" id="KW-1185">Reference proteome</keyword>
<protein>
    <submittedName>
        <fullName evidence="2">Uncharacterized protein</fullName>
    </submittedName>
</protein>
<evidence type="ECO:0000313" key="3">
    <source>
        <dbReference type="Proteomes" id="UP000700596"/>
    </source>
</evidence>
<keyword evidence="1" id="KW-1133">Transmembrane helix</keyword>
<feature type="transmembrane region" description="Helical" evidence="1">
    <location>
        <begin position="168"/>
        <end position="190"/>
    </location>
</feature>
<name>A0A9P9D7Q5_9PLEO</name>
<comment type="caution">
    <text evidence="2">The sequence shown here is derived from an EMBL/GenBank/DDBJ whole genome shotgun (WGS) entry which is preliminary data.</text>
</comment>
<organism evidence="2 3">
    <name type="scientific">Dendryphion nanum</name>
    <dbReference type="NCBI Taxonomy" id="256645"/>
    <lineage>
        <taxon>Eukaryota</taxon>
        <taxon>Fungi</taxon>
        <taxon>Dikarya</taxon>
        <taxon>Ascomycota</taxon>
        <taxon>Pezizomycotina</taxon>
        <taxon>Dothideomycetes</taxon>
        <taxon>Pleosporomycetidae</taxon>
        <taxon>Pleosporales</taxon>
        <taxon>Torulaceae</taxon>
        <taxon>Dendryphion</taxon>
    </lineage>
</organism>
<gene>
    <name evidence="2" type="ORF">B0J11DRAFT_540511</name>
</gene>
<feature type="transmembrane region" description="Helical" evidence="1">
    <location>
        <begin position="37"/>
        <end position="56"/>
    </location>
</feature>
<proteinExistence type="predicted"/>
<accession>A0A9P9D7Q5</accession>
<reference evidence="2" key="1">
    <citation type="journal article" date="2021" name="Nat. Commun.">
        <title>Genetic determinants of endophytism in the Arabidopsis root mycobiome.</title>
        <authorList>
            <person name="Mesny F."/>
            <person name="Miyauchi S."/>
            <person name="Thiergart T."/>
            <person name="Pickel B."/>
            <person name="Atanasova L."/>
            <person name="Karlsson M."/>
            <person name="Huettel B."/>
            <person name="Barry K.W."/>
            <person name="Haridas S."/>
            <person name="Chen C."/>
            <person name="Bauer D."/>
            <person name="Andreopoulos W."/>
            <person name="Pangilinan J."/>
            <person name="LaButti K."/>
            <person name="Riley R."/>
            <person name="Lipzen A."/>
            <person name="Clum A."/>
            <person name="Drula E."/>
            <person name="Henrissat B."/>
            <person name="Kohler A."/>
            <person name="Grigoriev I.V."/>
            <person name="Martin F.M."/>
            <person name="Hacquard S."/>
        </authorList>
    </citation>
    <scope>NUCLEOTIDE SEQUENCE</scope>
    <source>
        <strain evidence="2">MPI-CAGE-CH-0243</strain>
    </source>
</reference>
<feature type="non-terminal residue" evidence="2">
    <location>
        <position position="1"/>
    </location>
</feature>
<keyword evidence="1" id="KW-0472">Membrane</keyword>
<feature type="transmembrane region" description="Helical" evidence="1">
    <location>
        <begin position="216"/>
        <end position="236"/>
    </location>
</feature>
<feature type="transmembrane region" description="Helical" evidence="1">
    <location>
        <begin position="117"/>
        <end position="140"/>
    </location>
</feature>
<dbReference type="Proteomes" id="UP000700596">
    <property type="component" value="Unassembled WGS sequence"/>
</dbReference>
<keyword evidence="1" id="KW-0812">Transmembrane</keyword>
<feature type="transmembrane region" description="Helical" evidence="1">
    <location>
        <begin position="6"/>
        <end position="25"/>
    </location>
</feature>
<dbReference type="EMBL" id="JAGMWT010000017">
    <property type="protein sequence ID" value="KAH7114253.1"/>
    <property type="molecule type" value="Genomic_DNA"/>
</dbReference>
<dbReference type="AlphaFoldDB" id="A0A9P9D7Q5"/>
<evidence type="ECO:0000256" key="1">
    <source>
        <dbReference type="SAM" id="Phobius"/>
    </source>
</evidence>
<sequence>MYHFQIGLAILEIACVNAVLAFTLLRHYWKAPLAAVIRLGGLGTVLYFLGVTLDILKVRSYAAERLPPEERLDSLILLKAACFLDKDFKRIVFDKLTATDYQAVGDLEYKGRRNPEWIFWFLLTVFTCIVFVFRMVLALIDTTASEGSTWRQRLGAAREGAFKAKTRLVYCSITWAVCLIITIHQANYAFTLRRWAHDSGWMKGKQEFFANEEKNVYGFGQLAALFAMAGLLISSLDRMEFRVSSIFGKD</sequence>
<dbReference type="OrthoDB" id="3799602at2759"/>
<evidence type="ECO:0000313" key="2">
    <source>
        <dbReference type="EMBL" id="KAH7114253.1"/>
    </source>
</evidence>